<keyword evidence="3" id="KW-1185">Reference proteome</keyword>
<gene>
    <name evidence="2" type="ORF">CMUS01_02335</name>
</gene>
<evidence type="ECO:0000313" key="3">
    <source>
        <dbReference type="Proteomes" id="UP000639643"/>
    </source>
</evidence>
<feature type="region of interest" description="Disordered" evidence="1">
    <location>
        <begin position="34"/>
        <end position="65"/>
    </location>
</feature>
<dbReference type="AlphaFoldDB" id="A0A8H6U757"/>
<comment type="caution">
    <text evidence="2">The sequence shown here is derived from an EMBL/GenBank/DDBJ whole genome shotgun (WGS) entry which is preliminary data.</text>
</comment>
<organism evidence="2 3">
    <name type="scientific">Colletotrichum musicola</name>
    <dbReference type="NCBI Taxonomy" id="2175873"/>
    <lineage>
        <taxon>Eukaryota</taxon>
        <taxon>Fungi</taxon>
        <taxon>Dikarya</taxon>
        <taxon>Ascomycota</taxon>
        <taxon>Pezizomycotina</taxon>
        <taxon>Sordariomycetes</taxon>
        <taxon>Hypocreomycetidae</taxon>
        <taxon>Glomerellales</taxon>
        <taxon>Glomerellaceae</taxon>
        <taxon>Colletotrichum</taxon>
        <taxon>Colletotrichum orchidearum species complex</taxon>
    </lineage>
</organism>
<evidence type="ECO:0000313" key="2">
    <source>
        <dbReference type="EMBL" id="KAF6843224.1"/>
    </source>
</evidence>
<protein>
    <submittedName>
        <fullName evidence="2">Uncharacterized protein</fullName>
    </submittedName>
</protein>
<dbReference type="EMBL" id="WIGM01000047">
    <property type="protein sequence ID" value="KAF6843224.1"/>
    <property type="molecule type" value="Genomic_DNA"/>
</dbReference>
<dbReference type="Proteomes" id="UP000639643">
    <property type="component" value="Unassembled WGS sequence"/>
</dbReference>
<accession>A0A8H6U757</accession>
<proteinExistence type="predicted"/>
<evidence type="ECO:0000256" key="1">
    <source>
        <dbReference type="SAM" id="MobiDB-lite"/>
    </source>
</evidence>
<name>A0A8H6U757_9PEZI</name>
<reference evidence="2" key="1">
    <citation type="journal article" date="2020" name="Phytopathology">
        <title>Genome Sequence Resources of Colletotrichum truncatum, C. plurivorum, C. musicola, and C. sojae: Four Species Pathogenic to Soybean (Glycine max).</title>
        <authorList>
            <person name="Rogerio F."/>
            <person name="Boufleur T.R."/>
            <person name="Ciampi-Guillardi M."/>
            <person name="Sukno S.A."/>
            <person name="Thon M.R."/>
            <person name="Massola Junior N.S."/>
            <person name="Baroncelli R."/>
        </authorList>
    </citation>
    <scope>NUCLEOTIDE SEQUENCE</scope>
    <source>
        <strain evidence="2">LFN0074</strain>
    </source>
</reference>
<sequence>MHDTGAVDEILLATDPDQPEKVTQCLRRNHIAALNNYGDNNSDNDDSLPAKSSRKEHSLSHRLRANGTHDAFTGRIAGLRAIYRRALVASSMAWRIKRRVVVA</sequence>